<evidence type="ECO:0000256" key="6">
    <source>
        <dbReference type="ARBA" id="ARBA00022989"/>
    </source>
</evidence>
<feature type="transmembrane region" description="Helical" evidence="8">
    <location>
        <begin position="12"/>
        <end position="32"/>
    </location>
</feature>
<keyword evidence="5 8" id="KW-0812">Transmembrane</keyword>
<dbReference type="PANTHER" id="PTHR42929">
    <property type="entry name" value="INNER MEMBRANE ABC TRANSPORTER PERMEASE PROTEIN YDCU-RELATED-RELATED"/>
    <property type="match status" value="1"/>
</dbReference>
<evidence type="ECO:0000313" key="9">
    <source>
        <dbReference type="EMBL" id="VTN08162.1"/>
    </source>
</evidence>
<evidence type="ECO:0000256" key="2">
    <source>
        <dbReference type="ARBA" id="ARBA00007069"/>
    </source>
</evidence>
<gene>
    <name evidence="9" type="primary">potB_2</name>
    <name evidence="9" type="ORF">NCTC9185_00035</name>
</gene>
<comment type="similarity">
    <text evidence="2">Belongs to the binding-protein-dependent transport system permease family. CysTW subfamily.</text>
</comment>
<evidence type="ECO:0000313" key="10">
    <source>
        <dbReference type="Proteomes" id="UP000339249"/>
    </source>
</evidence>
<keyword evidence="7 8" id="KW-0472">Membrane</keyword>
<dbReference type="PANTHER" id="PTHR42929:SF1">
    <property type="entry name" value="INNER MEMBRANE ABC TRANSPORTER PERMEASE PROTEIN YDCU-RELATED"/>
    <property type="match status" value="1"/>
</dbReference>
<comment type="subcellular location">
    <subcellularLocation>
        <location evidence="1">Cell membrane</location>
        <topology evidence="1">Multi-pass membrane protein</topology>
    </subcellularLocation>
</comment>
<keyword evidence="3" id="KW-0813">Transport</keyword>
<evidence type="ECO:0000256" key="3">
    <source>
        <dbReference type="ARBA" id="ARBA00022448"/>
    </source>
</evidence>
<evidence type="ECO:0000256" key="4">
    <source>
        <dbReference type="ARBA" id="ARBA00022475"/>
    </source>
</evidence>
<dbReference type="SUPFAM" id="SSF161098">
    <property type="entry name" value="MetI-like"/>
    <property type="match status" value="1"/>
</dbReference>
<keyword evidence="4" id="KW-1003">Cell membrane</keyword>
<dbReference type="EMBL" id="CABDVU010000001">
    <property type="protein sequence ID" value="VTN08162.1"/>
    <property type="molecule type" value="Genomic_DNA"/>
</dbReference>
<dbReference type="GO" id="GO:0005886">
    <property type="term" value="C:plasma membrane"/>
    <property type="evidence" value="ECO:0007669"/>
    <property type="project" value="UniProtKB-SubCell"/>
</dbReference>
<proteinExistence type="inferred from homology"/>
<accession>A0A4U9CUG6</accession>
<organism evidence="9 10">
    <name type="scientific">Raoultella terrigena</name>
    <name type="common">Klebsiella terrigena</name>
    <dbReference type="NCBI Taxonomy" id="577"/>
    <lineage>
        <taxon>Bacteria</taxon>
        <taxon>Pseudomonadati</taxon>
        <taxon>Pseudomonadota</taxon>
        <taxon>Gammaproteobacteria</taxon>
        <taxon>Enterobacterales</taxon>
        <taxon>Enterobacteriaceae</taxon>
        <taxon>Klebsiella/Raoultella group</taxon>
        <taxon>Raoultella</taxon>
    </lineage>
</organism>
<dbReference type="InterPro" id="IPR035906">
    <property type="entry name" value="MetI-like_sf"/>
</dbReference>
<name>A0A4U9CUG6_RAOTE</name>
<keyword evidence="6 8" id="KW-1133">Transmembrane helix</keyword>
<dbReference type="Proteomes" id="UP000339249">
    <property type="component" value="Unassembled WGS sequence"/>
</dbReference>
<evidence type="ECO:0000256" key="7">
    <source>
        <dbReference type="ARBA" id="ARBA00023136"/>
    </source>
</evidence>
<evidence type="ECO:0000256" key="5">
    <source>
        <dbReference type="ARBA" id="ARBA00022692"/>
    </source>
</evidence>
<reference evidence="9 10" key="1">
    <citation type="submission" date="2019-04" db="EMBL/GenBank/DDBJ databases">
        <authorList>
            <consortium name="Pathogen Informatics"/>
        </authorList>
    </citation>
    <scope>NUCLEOTIDE SEQUENCE [LARGE SCALE GENOMIC DNA]</scope>
    <source>
        <strain evidence="9 10">NCTC9185</strain>
    </source>
</reference>
<sequence length="67" mass="7898">MPGSRQGCRKRSVPLLLFLLIVPFWTNSLIRIYGLKIFLSTKGYLNEFLLWLGVIETPLRIMYTPRR</sequence>
<dbReference type="AlphaFoldDB" id="A0A4U9CUG6"/>
<protein>
    <submittedName>
        <fullName evidence="9">Spermidine/putrescine transport system permease protein PotB</fullName>
    </submittedName>
</protein>
<evidence type="ECO:0000256" key="8">
    <source>
        <dbReference type="SAM" id="Phobius"/>
    </source>
</evidence>
<evidence type="ECO:0000256" key="1">
    <source>
        <dbReference type="ARBA" id="ARBA00004651"/>
    </source>
</evidence>